<dbReference type="OrthoDB" id="3777408at2759"/>
<organism evidence="2 3">
    <name type="scientific">Passalora fulva</name>
    <name type="common">Tomato leaf mold</name>
    <name type="synonym">Cladosporium fulvum</name>
    <dbReference type="NCBI Taxonomy" id="5499"/>
    <lineage>
        <taxon>Eukaryota</taxon>
        <taxon>Fungi</taxon>
        <taxon>Dikarya</taxon>
        <taxon>Ascomycota</taxon>
        <taxon>Pezizomycotina</taxon>
        <taxon>Dothideomycetes</taxon>
        <taxon>Dothideomycetidae</taxon>
        <taxon>Mycosphaerellales</taxon>
        <taxon>Mycosphaerellaceae</taxon>
        <taxon>Fulvia</taxon>
    </lineage>
</organism>
<evidence type="ECO:0000256" key="1">
    <source>
        <dbReference type="SAM" id="SignalP"/>
    </source>
</evidence>
<keyword evidence="3" id="KW-1185">Reference proteome</keyword>
<protein>
    <submittedName>
        <fullName evidence="2">Uncharacterized protein</fullName>
    </submittedName>
</protein>
<dbReference type="KEGG" id="ffu:CLAFUR5_05194"/>
<dbReference type="OMA" id="GNCTSTI"/>
<evidence type="ECO:0000313" key="2">
    <source>
        <dbReference type="EMBL" id="UJO16937.1"/>
    </source>
</evidence>
<proteinExistence type="predicted"/>
<sequence length="176" mass="18092">MFPSITAFVAILATLSAAQTALPSCTKTLTPEGVTCCPPVAGHTATSYIDCNGCALTSAQGPLCKMKCSVPFPTSTDLTTTLTSCAPSITPSMSTYVKRDDPIITINDPIETCTITAFTKTVGGCGDCGIKYESTKTKSIECAGCALLTTETTIEGAMVCACPTDKETTVTACKTG</sequence>
<reference evidence="2" key="1">
    <citation type="submission" date="2021-12" db="EMBL/GenBank/DDBJ databases">
        <authorList>
            <person name="Zaccaron A."/>
            <person name="Stergiopoulos I."/>
        </authorList>
    </citation>
    <scope>NUCLEOTIDE SEQUENCE</scope>
    <source>
        <strain evidence="2">Race5_Kim</strain>
    </source>
</reference>
<dbReference type="EMBL" id="CP090166">
    <property type="protein sequence ID" value="UJO16937.1"/>
    <property type="molecule type" value="Genomic_DNA"/>
</dbReference>
<gene>
    <name evidence="2" type="ORF">CLAFUR5_05194</name>
</gene>
<dbReference type="Proteomes" id="UP000756132">
    <property type="component" value="Chromosome 4"/>
</dbReference>
<keyword evidence="1" id="KW-0732">Signal</keyword>
<feature type="chain" id="PRO_5040481809" evidence="1">
    <location>
        <begin position="19"/>
        <end position="176"/>
    </location>
</feature>
<reference evidence="2" key="2">
    <citation type="journal article" date="2022" name="Microb. Genom.">
        <title>A chromosome-scale genome assembly of the tomato pathogen Cladosporium fulvum reveals a compartmentalized genome architecture and the presence of a dispensable chromosome.</title>
        <authorList>
            <person name="Zaccaron A.Z."/>
            <person name="Chen L.H."/>
            <person name="Samaras A."/>
            <person name="Stergiopoulos I."/>
        </authorList>
    </citation>
    <scope>NUCLEOTIDE SEQUENCE</scope>
    <source>
        <strain evidence="2">Race5_Kim</strain>
    </source>
</reference>
<dbReference type="RefSeq" id="XP_047761303.1">
    <property type="nucleotide sequence ID" value="XM_047904342.1"/>
</dbReference>
<feature type="signal peptide" evidence="1">
    <location>
        <begin position="1"/>
        <end position="18"/>
    </location>
</feature>
<accession>A0A9Q8P8E9</accession>
<dbReference type="AlphaFoldDB" id="A0A9Q8P8E9"/>
<dbReference type="GeneID" id="71985072"/>
<evidence type="ECO:0000313" key="3">
    <source>
        <dbReference type="Proteomes" id="UP000756132"/>
    </source>
</evidence>
<name>A0A9Q8P8E9_PASFU</name>